<dbReference type="AlphaFoldDB" id="A0A0K2V742"/>
<proteinExistence type="predicted"/>
<name>A0A0K2V742_LEPSM</name>
<sequence>MPRDLVVINQSGVSLKYLAYIIIRYIHPRN</sequence>
<evidence type="ECO:0000313" key="1">
    <source>
        <dbReference type="EMBL" id="CDW46150.1"/>
    </source>
</evidence>
<protein>
    <submittedName>
        <fullName evidence="1">Uncharacterized protein</fullName>
    </submittedName>
</protein>
<reference evidence="1" key="1">
    <citation type="submission" date="2014-05" db="EMBL/GenBank/DDBJ databases">
        <authorList>
            <person name="Chronopoulou M."/>
        </authorList>
    </citation>
    <scope>NUCLEOTIDE SEQUENCE</scope>
    <source>
        <tissue evidence="1">Whole organism</tissue>
    </source>
</reference>
<dbReference type="EMBL" id="HACA01028789">
    <property type="protein sequence ID" value="CDW46150.1"/>
    <property type="molecule type" value="Transcribed_RNA"/>
</dbReference>
<organism evidence="1">
    <name type="scientific">Lepeophtheirus salmonis</name>
    <name type="common">Salmon louse</name>
    <name type="synonym">Caligus salmonis</name>
    <dbReference type="NCBI Taxonomy" id="72036"/>
    <lineage>
        <taxon>Eukaryota</taxon>
        <taxon>Metazoa</taxon>
        <taxon>Ecdysozoa</taxon>
        <taxon>Arthropoda</taxon>
        <taxon>Crustacea</taxon>
        <taxon>Multicrustacea</taxon>
        <taxon>Hexanauplia</taxon>
        <taxon>Copepoda</taxon>
        <taxon>Siphonostomatoida</taxon>
        <taxon>Caligidae</taxon>
        <taxon>Lepeophtheirus</taxon>
    </lineage>
</organism>
<accession>A0A0K2V742</accession>